<dbReference type="InterPro" id="IPR035901">
    <property type="entry name" value="GIY-YIG_endonuc_sf"/>
</dbReference>
<organism evidence="1">
    <name type="scientific">Paenibacillus sp. SYP-B3998</name>
    <dbReference type="NCBI Taxonomy" id="2678564"/>
    <lineage>
        <taxon>Bacteria</taxon>
        <taxon>Bacillati</taxon>
        <taxon>Bacillota</taxon>
        <taxon>Bacilli</taxon>
        <taxon>Bacillales</taxon>
        <taxon>Paenibacillaceae</taxon>
        <taxon>Paenibacillus</taxon>
    </lineage>
</organism>
<protein>
    <submittedName>
        <fullName evidence="1">GIY-YIG nuclease family protein</fullName>
    </submittedName>
</protein>
<name>A0A6G3ZYI6_9BACL</name>
<dbReference type="AlphaFoldDB" id="A0A6G3ZYI6"/>
<dbReference type="RefSeq" id="WP_163945998.1">
    <property type="nucleotide sequence ID" value="NZ_JAAIKC010000003.1"/>
</dbReference>
<reference evidence="1" key="1">
    <citation type="submission" date="2020-02" db="EMBL/GenBank/DDBJ databases">
        <authorList>
            <person name="Shen X.-R."/>
            <person name="Zhang Y.-X."/>
        </authorList>
    </citation>
    <scope>NUCLEOTIDE SEQUENCE</scope>
    <source>
        <strain evidence="1">SYP-B3998</strain>
    </source>
</reference>
<comment type="caution">
    <text evidence="1">The sequence shown here is derived from an EMBL/GenBank/DDBJ whole genome shotgun (WGS) entry which is preliminary data.</text>
</comment>
<evidence type="ECO:0000313" key="1">
    <source>
        <dbReference type="EMBL" id="NEW06641.1"/>
    </source>
</evidence>
<dbReference type="SUPFAM" id="SSF82771">
    <property type="entry name" value="GIY-YIG endonuclease"/>
    <property type="match status" value="1"/>
</dbReference>
<proteinExistence type="predicted"/>
<sequence length="118" mass="13970">MNRRQELQQQYKETKIEAGVFQVRNTMNGKVWVVSTKNLRSMNGKRLELEMGTHKNIPLQKEWNECGGDHFVLEVLEVLEVKETGYFDAVDALKKLEEKWLEQLQPFDEQGYNKRKLN</sequence>
<dbReference type="Gene3D" id="3.40.1440.10">
    <property type="entry name" value="GIY-YIG endonuclease"/>
    <property type="match status" value="1"/>
</dbReference>
<gene>
    <name evidence="1" type="ORF">GK047_11510</name>
</gene>
<dbReference type="EMBL" id="JAAIKC010000003">
    <property type="protein sequence ID" value="NEW06641.1"/>
    <property type="molecule type" value="Genomic_DNA"/>
</dbReference>
<dbReference type="CDD" id="cd10451">
    <property type="entry name" value="GIY-YIG_LuxR_like"/>
    <property type="match status" value="1"/>
</dbReference>
<accession>A0A6G3ZYI6</accession>